<dbReference type="Proteomes" id="UP000719412">
    <property type="component" value="Unassembled WGS sequence"/>
</dbReference>
<sequence>MASEEPRFESERECLGTKRSRWRKNSVLSSSRTRKLARSRLPQPRPPNPPRNPCFFRPTIPGLRAEQSSPTATAASLRPRAATEPTKGPRRACRAHSNSDSHSDYDPQPDSPSTSSEPAPDTTSASDSASDPRLPVRSPSERTRSSRSSSVSGPFAPLVSEPGLPQSPPPDPVTPPQPRCTPIRSPALSTPPRGSSRADQRKYEHTLISFATVDIPQVTDTIPGGFRLHQLTPGHRHSAELPRPCDVPPQPKKGTGARGIPRPTGVKSHPVTSPPEVDDMTPHDKHATLLVDEMKITPGYQYDISLKEVLGLCTYEEHTCGNRSCIHALWALHEMEVDDLSWSGSFTETAVTVVLTLPRAL</sequence>
<feature type="compositionally biased region" description="Basic and acidic residues" evidence="1">
    <location>
        <begin position="1"/>
        <end position="16"/>
    </location>
</feature>
<feature type="compositionally biased region" description="Low complexity" evidence="1">
    <location>
        <begin position="118"/>
        <end position="132"/>
    </location>
</feature>
<reference evidence="2" key="2">
    <citation type="submission" date="2021-08" db="EMBL/GenBank/DDBJ databases">
        <authorList>
            <person name="Eriksson T."/>
        </authorList>
    </citation>
    <scope>NUCLEOTIDE SEQUENCE</scope>
    <source>
        <strain evidence="2">Stoneville</strain>
        <tissue evidence="2">Whole head</tissue>
    </source>
</reference>
<keyword evidence="3" id="KW-1185">Reference proteome</keyword>
<evidence type="ECO:0000313" key="2">
    <source>
        <dbReference type="EMBL" id="KAH0818494.1"/>
    </source>
</evidence>
<accession>A0A8J6HPR6</accession>
<evidence type="ECO:0000256" key="1">
    <source>
        <dbReference type="SAM" id="MobiDB-lite"/>
    </source>
</evidence>
<gene>
    <name evidence="2" type="ORF">GEV33_004297</name>
</gene>
<protein>
    <submittedName>
        <fullName evidence="2">Uncharacterized protein</fullName>
    </submittedName>
</protein>
<dbReference type="AlphaFoldDB" id="A0A8J6HPR6"/>
<name>A0A8J6HPR6_TENMO</name>
<feature type="compositionally biased region" description="Pro residues" evidence="1">
    <location>
        <begin position="165"/>
        <end position="179"/>
    </location>
</feature>
<reference evidence="2" key="1">
    <citation type="journal article" date="2020" name="J Insects Food Feed">
        <title>The yellow mealworm (Tenebrio molitor) genome: a resource for the emerging insects as food and feed industry.</title>
        <authorList>
            <person name="Eriksson T."/>
            <person name="Andere A."/>
            <person name="Kelstrup H."/>
            <person name="Emery V."/>
            <person name="Picard C."/>
        </authorList>
    </citation>
    <scope>NUCLEOTIDE SEQUENCE</scope>
    <source>
        <strain evidence="2">Stoneville</strain>
        <tissue evidence="2">Whole head</tissue>
    </source>
</reference>
<proteinExistence type="predicted"/>
<organism evidence="2 3">
    <name type="scientific">Tenebrio molitor</name>
    <name type="common">Yellow mealworm beetle</name>
    <dbReference type="NCBI Taxonomy" id="7067"/>
    <lineage>
        <taxon>Eukaryota</taxon>
        <taxon>Metazoa</taxon>
        <taxon>Ecdysozoa</taxon>
        <taxon>Arthropoda</taxon>
        <taxon>Hexapoda</taxon>
        <taxon>Insecta</taxon>
        <taxon>Pterygota</taxon>
        <taxon>Neoptera</taxon>
        <taxon>Endopterygota</taxon>
        <taxon>Coleoptera</taxon>
        <taxon>Polyphaga</taxon>
        <taxon>Cucujiformia</taxon>
        <taxon>Tenebrionidae</taxon>
        <taxon>Tenebrio</taxon>
    </lineage>
</organism>
<evidence type="ECO:0000313" key="3">
    <source>
        <dbReference type="Proteomes" id="UP000719412"/>
    </source>
</evidence>
<feature type="compositionally biased region" description="Pro residues" evidence="1">
    <location>
        <begin position="43"/>
        <end position="52"/>
    </location>
</feature>
<feature type="region of interest" description="Disordered" evidence="1">
    <location>
        <begin position="1"/>
        <end position="200"/>
    </location>
</feature>
<dbReference type="EMBL" id="JABDTM020017565">
    <property type="protein sequence ID" value="KAH0818494.1"/>
    <property type="molecule type" value="Genomic_DNA"/>
</dbReference>
<comment type="caution">
    <text evidence="2">The sequence shown here is derived from an EMBL/GenBank/DDBJ whole genome shotgun (WGS) entry which is preliminary data.</text>
</comment>
<feature type="region of interest" description="Disordered" evidence="1">
    <location>
        <begin position="235"/>
        <end position="282"/>
    </location>
</feature>